<accession>A0A8J2VNI6</accession>
<comment type="caution">
    <text evidence="1">The sequence shown here is derived from an EMBL/GenBank/DDBJ whole genome shotgun (WGS) entry which is preliminary data.</text>
</comment>
<proteinExistence type="predicted"/>
<organism evidence="1 2">
    <name type="scientific">Pullulanibacillus camelliae</name>
    <dbReference type="NCBI Taxonomy" id="1707096"/>
    <lineage>
        <taxon>Bacteria</taxon>
        <taxon>Bacillati</taxon>
        <taxon>Bacillota</taxon>
        <taxon>Bacilli</taxon>
        <taxon>Bacillales</taxon>
        <taxon>Sporolactobacillaceae</taxon>
        <taxon>Pullulanibacillus</taxon>
    </lineage>
</organism>
<dbReference type="AlphaFoldDB" id="A0A8J2VNI6"/>
<reference evidence="1" key="1">
    <citation type="journal article" date="2014" name="Int. J. Syst. Evol. Microbiol.">
        <title>Complete genome sequence of Corynebacterium casei LMG S-19264T (=DSM 44701T), isolated from a smear-ripened cheese.</title>
        <authorList>
            <consortium name="US DOE Joint Genome Institute (JGI-PGF)"/>
            <person name="Walter F."/>
            <person name="Albersmeier A."/>
            <person name="Kalinowski J."/>
            <person name="Ruckert C."/>
        </authorList>
    </citation>
    <scope>NUCLEOTIDE SEQUENCE</scope>
    <source>
        <strain evidence="1">CGMCC 1.15371</strain>
    </source>
</reference>
<keyword evidence="2" id="KW-1185">Reference proteome</keyword>
<dbReference type="EMBL" id="BMIR01000003">
    <property type="protein sequence ID" value="GGE33981.1"/>
    <property type="molecule type" value="Genomic_DNA"/>
</dbReference>
<reference evidence="1" key="2">
    <citation type="submission" date="2020-09" db="EMBL/GenBank/DDBJ databases">
        <authorList>
            <person name="Sun Q."/>
            <person name="Zhou Y."/>
        </authorList>
    </citation>
    <scope>NUCLEOTIDE SEQUENCE</scope>
    <source>
        <strain evidence="1">CGMCC 1.15371</strain>
    </source>
</reference>
<gene>
    <name evidence="1" type="ORF">GCM10011391_10860</name>
</gene>
<protein>
    <submittedName>
        <fullName evidence="1">Uncharacterized protein</fullName>
    </submittedName>
</protein>
<dbReference type="Proteomes" id="UP000628775">
    <property type="component" value="Unassembled WGS sequence"/>
</dbReference>
<name>A0A8J2VNI6_9BACL</name>
<dbReference type="RefSeq" id="WP_188690253.1">
    <property type="nucleotide sequence ID" value="NZ_BMIR01000003.1"/>
</dbReference>
<evidence type="ECO:0000313" key="2">
    <source>
        <dbReference type="Proteomes" id="UP000628775"/>
    </source>
</evidence>
<sequence>MKRMLRKFVAVCGLLLLLGLFGGVSYHSHDKLAGDGLFPKGNVQEQMIAGDGLFPTAILSDAQQ</sequence>
<evidence type="ECO:0000313" key="1">
    <source>
        <dbReference type="EMBL" id="GGE33981.1"/>
    </source>
</evidence>